<dbReference type="PRINTS" id="PR00461">
    <property type="entry name" value="PLPEROXIDASE"/>
</dbReference>
<evidence type="ECO:0000313" key="14">
    <source>
        <dbReference type="Proteomes" id="UP001187471"/>
    </source>
</evidence>
<feature type="binding site" evidence="9">
    <location>
        <position position="4"/>
    </location>
    <ligand>
        <name>Ca(2+)</name>
        <dbReference type="ChEBI" id="CHEBI:29108"/>
        <label>1</label>
    </ligand>
</feature>
<reference evidence="13" key="1">
    <citation type="submission" date="2022-12" db="EMBL/GenBank/DDBJ databases">
        <title>Draft genome assemblies for two species of Escallonia (Escalloniales).</title>
        <authorList>
            <person name="Chanderbali A."/>
            <person name="Dervinis C."/>
            <person name="Anghel I."/>
            <person name="Soltis D."/>
            <person name="Soltis P."/>
            <person name="Zapata F."/>
        </authorList>
    </citation>
    <scope>NUCLEOTIDE SEQUENCE</scope>
    <source>
        <strain evidence="13">UCBG92.1500</strain>
        <tissue evidence="13">Leaf</tissue>
    </source>
</reference>
<evidence type="ECO:0000256" key="8">
    <source>
        <dbReference type="ARBA" id="ARBA00023004"/>
    </source>
</evidence>
<comment type="catalytic activity">
    <reaction evidence="1">
        <text>2 a phenolic donor + H2O2 = 2 a phenolic radical donor + 2 H2O</text>
        <dbReference type="Rhea" id="RHEA:56136"/>
        <dbReference type="ChEBI" id="CHEBI:15377"/>
        <dbReference type="ChEBI" id="CHEBI:16240"/>
        <dbReference type="ChEBI" id="CHEBI:139520"/>
        <dbReference type="ChEBI" id="CHEBI:139521"/>
        <dbReference type="EC" id="1.11.1.7"/>
    </reaction>
</comment>
<feature type="compositionally biased region" description="Basic and acidic residues" evidence="11">
    <location>
        <begin position="128"/>
        <end position="148"/>
    </location>
</feature>
<dbReference type="PRINTS" id="PR00458">
    <property type="entry name" value="PEROXIDASE"/>
</dbReference>
<dbReference type="InterPro" id="IPR002016">
    <property type="entry name" value="Haem_peroxidase"/>
</dbReference>
<dbReference type="PROSITE" id="PS50873">
    <property type="entry name" value="PEROXIDASE_4"/>
    <property type="match status" value="1"/>
</dbReference>
<dbReference type="AlphaFoldDB" id="A0AA88S431"/>
<dbReference type="InterPro" id="IPR000823">
    <property type="entry name" value="Peroxidase_pln"/>
</dbReference>
<evidence type="ECO:0000256" key="5">
    <source>
        <dbReference type="ARBA" id="ARBA00022617"/>
    </source>
</evidence>
<accession>A0AA88S431</accession>
<evidence type="ECO:0000256" key="9">
    <source>
        <dbReference type="PIRSR" id="PIRSR600823-3"/>
    </source>
</evidence>
<feature type="domain" description="Plant heme peroxidase family profile" evidence="12">
    <location>
        <begin position="1"/>
        <end position="106"/>
    </location>
</feature>
<comment type="cofactor">
    <cofactor evidence="2">
        <name>heme b</name>
        <dbReference type="ChEBI" id="CHEBI:60344"/>
    </cofactor>
</comment>
<evidence type="ECO:0000256" key="6">
    <source>
        <dbReference type="ARBA" id="ARBA00022723"/>
    </source>
</evidence>
<dbReference type="GO" id="GO:0006979">
    <property type="term" value="P:response to oxidative stress"/>
    <property type="evidence" value="ECO:0007669"/>
    <property type="project" value="InterPro"/>
</dbReference>
<keyword evidence="6 9" id="KW-0479">Metal-binding</keyword>
<dbReference type="GO" id="GO:0140825">
    <property type="term" value="F:lactoperoxidase activity"/>
    <property type="evidence" value="ECO:0007669"/>
    <property type="project" value="UniProtKB-EC"/>
</dbReference>
<dbReference type="GO" id="GO:0046872">
    <property type="term" value="F:metal ion binding"/>
    <property type="evidence" value="ECO:0007669"/>
    <property type="project" value="UniProtKB-KW"/>
</dbReference>
<protein>
    <recommendedName>
        <fullName evidence="3">peroxidase</fullName>
        <ecNumber evidence="3">1.11.1.7</ecNumber>
    </recommendedName>
</protein>
<keyword evidence="4" id="KW-0575">Peroxidase</keyword>
<comment type="cofactor">
    <cofactor evidence="9">
        <name>Ca(2+)</name>
        <dbReference type="ChEBI" id="CHEBI:29108"/>
    </cofactor>
    <text evidence="9">Binds 2 calcium ions per subunit.</text>
</comment>
<evidence type="ECO:0000256" key="2">
    <source>
        <dbReference type="ARBA" id="ARBA00001970"/>
    </source>
</evidence>
<sequence length="148" mass="15913">NGTERSDPANTSLDGFSVIDSIKRVAELFCPGTVSCADIVALAARDAVEITGGPAVQIPTGRRDGRISAASNVRQNIVDTSFTLDKMIQIFSAKGLSVDDLVALSGKWVRTYVEVPQRLQSESASKYVDVRHSKGGTRAETRDFPDRA</sequence>
<evidence type="ECO:0000256" key="10">
    <source>
        <dbReference type="RuleBase" id="RU004241"/>
    </source>
</evidence>
<dbReference type="EMBL" id="JAVXUO010000067">
    <property type="protein sequence ID" value="KAK2995723.1"/>
    <property type="molecule type" value="Genomic_DNA"/>
</dbReference>
<dbReference type="SUPFAM" id="SSF48113">
    <property type="entry name" value="Heme-dependent peroxidases"/>
    <property type="match status" value="1"/>
</dbReference>
<dbReference type="EC" id="1.11.1.7" evidence="3"/>
<evidence type="ECO:0000313" key="13">
    <source>
        <dbReference type="EMBL" id="KAK2995723.1"/>
    </source>
</evidence>
<feature type="non-terminal residue" evidence="13">
    <location>
        <position position="148"/>
    </location>
</feature>
<dbReference type="PANTHER" id="PTHR31235">
    <property type="entry name" value="PEROXIDASE 25-RELATED"/>
    <property type="match status" value="1"/>
</dbReference>
<keyword evidence="9" id="KW-0106">Calcium</keyword>
<dbReference type="Gene3D" id="1.10.420.10">
    <property type="entry name" value="Peroxidase, domain 2"/>
    <property type="match status" value="1"/>
</dbReference>
<proteinExistence type="inferred from homology"/>
<name>A0AA88S431_9ASTE</name>
<dbReference type="GO" id="GO:0020037">
    <property type="term" value="F:heme binding"/>
    <property type="evidence" value="ECO:0007669"/>
    <property type="project" value="InterPro"/>
</dbReference>
<keyword evidence="14" id="KW-1185">Reference proteome</keyword>
<keyword evidence="5" id="KW-0349">Heme</keyword>
<evidence type="ECO:0000256" key="4">
    <source>
        <dbReference type="ARBA" id="ARBA00022559"/>
    </source>
</evidence>
<evidence type="ECO:0000256" key="11">
    <source>
        <dbReference type="SAM" id="MobiDB-lite"/>
    </source>
</evidence>
<organism evidence="13 14">
    <name type="scientific">Escallonia rubra</name>
    <dbReference type="NCBI Taxonomy" id="112253"/>
    <lineage>
        <taxon>Eukaryota</taxon>
        <taxon>Viridiplantae</taxon>
        <taxon>Streptophyta</taxon>
        <taxon>Embryophyta</taxon>
        <taxon>Tracheophyta</taxon>
        <taxon>Spermatophyta</taxon>
        <taxon>Magnoliopsida</taxon>
        <taxon>eudicotyledons</taxon>
        <taxon>Gunneridae</taxon>
        <taxon>Pentapetalae</taxon>
        <taxon>asterids</taxon>
        <taxon>campanulids</taxon>
        <taxon>Escalloniales</taxon>
        <taxon>Escalloniaceae</taxon>
        <taxon>Escallonia</taxon>
    </lineage>
</organism>
<comment type="caution">
    <text evidence="13">The sequence shown here is derived from an EMBL/GenBank/DDBJ whole genome shotgun (WGS) entry which is preliminary data.</text>
</comment>
<keyword evidence="7" id="KW-0560">Oxidoreductase</keyword>
<gene>
    <name evidence="13" type="ORF">RJ640_012447</name>
</gene>
<dbReference type="Gene3D" id="1.10.520.10">
    <property type="match status" value="1"/>
</dbReference>
<evidence type="ECO:0000256" key="1">
    <source>
        <dbReference type="ARBA" id="ARBA00000189"/>
    </source>
</evidence>
<keyword evidence="8" id="KW-0408">Iron</keyword>
<dbReference type="Pfam" id="PF00141">
    <property type="entry name" value="peroxidase"/>
    <property type="match status" value="1"/>
</dbReference>
<feature type="region of interest" description="Disordered" evidence="11">
    <location>
        <begin position="124"/>
        <end position="148"/>
    </location>
</feature>
<dbReference type="Proteomes" id="UP001187471">
    <property type="component" value="Unassembled WGS sequence"/>
</dbReference>
<evidence type="ECO:0000256" key="3">
    <source>
        <dbReference type="ARBA" id="ARBA00012313"/>
    </source>
</evidence>
<evidence type="ECO:0000256" key="7">
    <source>
        <dbReference type="ARBA" id="ARBA00023002"/>
    </source>
</evidence>
<evidence type="ECO:0000259" key="12">
    <source>
        <dbReference type="PROSITE" id="PS50873"/>
    </source>
</evidence>
<comment type="similarity">
    <text evidence="10">Belongs to the peroxidase family.</text>
</comment>
<dbReference type="InterPro" id="IPR010255">
    <property type="entry name" value="Haem_peroxidase_sf"/>
</dbReference>